<sequence length="394" mass="42127">MAPTPDENHGFGYDSDYPPQGITPEIPSVTTTTYIIDKAYTTTVAFFINSWIDYGGNPHTYTITQFDNLADASSMAVKIAEALQSIEQGLIQSAAVQSQYSTYGATHATTSSTYSTPAAPASTPSTVQQTAPVTGTPLNEEQQQQQQSSHHGPPVTALALGIIVPIIVCILTITSCVLCVSHYRRKARRAQAEGRAARAASEMRQVGPGSPKPASAAVVADERAYHAPPDALAAIPSSSHVAGALGQEPPVILSTTMNNTYFTGIDTSDQVSLSDQRSVASHDTFGEEPPPPYRPRSVPPISRETSVRTSITSTPYRMSSTRSRCETLSSASAVRRSNEVRSPFDDPEEAEEDEHASEASTLRGGARMSTDRLSEASDLSYQEDPRPTASHSHV</sequence>
<reference evidence="3 4" key="1">
    <citation type="submission" date="2015-01" db="EMBL/GenBank/DDBJ databases">
        <title>The Genome Sequence of Ochroconis gallopava CBS43764.</title>
        <authorList>
            <consortium name="The Broad Institute Genomics Platform"/>
            <person name="Cuomo C."/>
            <person name="de Hoog S."/>
            <person name="Gorbushina A."/>
            <person name="Stielow B."/>
            <person name="Teixiera M."/>
            <person name="Abouelleil A."/>
            <person name="Chapman S.B."/>
            <person name="Priest M."/>
            <person name="Young S.K."/>
            <person name="Wortman J."/>
            <person name="Nusbaum C."/>
            <person name="Birren B."/>
        </authorList>
    </citation>
    <scope>NUCLEOTIDE SEQUENCE [LARGE SCALE GENOMIC DNA]</scope>
    <source>
        <strain evidence="3 4">CBS 43764</strain>
    </source>
</reference>
<feature type="transmembrane region" description="Helical" evidence="2">
    <location>
        <begin position="157"/>
        <end position="180"/>
    </location>
</feature>
<dbReference type="OrthoDB" id="3935400at2759"/>
<feature type="compositionally biased region" description="Low complexity" evidence="1">
    <location>
        <begin position="109"/>
        <end position="126"/>
    </location>
</feature>
<dbReference type="AlphaFoldDB" id="A0A0D2B0W0"/>
<dbReference type="HOGENOM" id="CLU_700575_0_0_1"/>
<protein>
    <submittedName>
        <fullName evidence="3">Uncharacterized protein</fullName>
    </submittedName>
</protein>
<dbReference type="STRING" id="253628.A0A0D2B0W0"/>
<feature type="compositionally biased region" description="Polar residues" evidence="1">
    <location>
        <begin position="127"/>
        <end position="141"/>
    </location>
</feature>
<keyword evidence="2" id="KW-0812">Transmembrane</keyword>
<evidence type="ECO:0000313" key="4">
    <source>
        <dbReference type="Proteomes" id="UP000053259"/>
    </source>
</evidence>
<feature type="region of interest" description="Disordered" evidence="1">
    <location>
        <begin position="269"/>
        <end position="394"/>
    </location>
</feature>
<feature type="compositionally biased region" description="Polar residues" evidence="1">
    <location>
        <begin position="269"/>
        <end position="281"/>
    </location>
</feature>
<dbReference type="InParanoid" id="A0A0D2B0W0"/>
<feature type="region of interest" description="Disordered" evidence="1">
    <location>
        <begin position="109"/>
        <end position="152"/>
    </location>
</feature>
<accession>A0A0D2B0W0</accession>
<feature type="region of interest" description="Disordered" evidence="1">
    <location>
        <begin position="1"/>
        <end position="21"/>
    </location>
</feature>
<proteinExistence type="predicted"/>
<evidence type="ECO:0000256" key="2">
    <source>
        <dbReference type="SAM" id="Phobius"/>
    </source>
</evidence>
<evidence type="ECO:0000313" key="3">
    <source>
        <dbReference type="EMBL" id="KIW04964.1"/>
    </source>
</evidence>
<gene>
    <name evidence="3" type="ORF">PV09_04127</name>
</gene>
<keyword evidence="2" id="KW-1133">Transmembrane helix</keyword>
<evidence type="ECO:0000256" key="1">
    <source>
        <dbReference type="SAM" id="MobiDB-lite"/>
    </source>
</evidence>
<dbReference type="RefSeq" id="XP_016214833.1">
    <property type="nucleotide sequence ID" value="XM_016357429.1"/>
</dbReference>
<dbReference type="GeneID" id="27312100"/>
<keyword evidence="4" id="KW-1185">Reference proteome</keyword>
<feature type="compositionally biased region" description="Polar residues" evidence="1">
    <location>
        <begin position="307"/>
        <end position="332"/>
    </location>
</feature>
<feature type="compositionally biased region" description="Acidic residues" evidence="1">
    <location>
        <begin position="345"/>
        <end position="355"/>
    </location>
</feature>
<keyword evidence="2" id="KW-0472">Membrane</keyword>
<name>A0A0D2B0W0_9PEZI</name>
<organism evidence="3 4">
    <name type="scientific">Verruconis gallopava</name>
    <dbReference type="NCBI Taxonomy" id="253628"/>
    <lineage>
        <taxon>Eukaryota</taxon>
        <taxon>Fungi</taxon>
        <taxon>Dikarya</taxon>
        <taxon>Ascomycota</taxon>
        <taxon>Pezizomycotina</taxon>
        <taxon>Dothideomycetes</taxon>
        <taxon>Pleosporomycetidae</taxon>
        <taxon>Venturiales</taxon>
        <taxon>Sympoventuriaceae</taxon>
        <taxon>Verruconis</taxon>
    </lineage>
</organism>
<feature type="compositionally biased region" description="Pro residues" evidence="1">
    <location>
        <begin position="288"/>
        <end position="298"/>
    </location>
</feature>
<dbReference type="EMBL" id="KN847539">
    <property type="protein sequence ID" value="KIW04964.1"/>
    <property type="molecule type" value="Genomic_DNA"/>
</dbReference>
<dbReference type="Proteomes" id="UP000053259">
    <property type="component" value="Unassembled WGS sequence"/>
</dbReference>
<dbReference type="VEuPathDB" id="FungiDB:PV09_04127"/>